<proteinExistence type="predicted"/>
<dbReference type="STRING" id="82374.NZ47_01095"/>
<dbReference type="Gene3D" id="3.30.2310.20">
    <property type="entry name" value="RelE-like"/>
    <property type="match status" value="1"/>
</dbReference>
<dbReference type="InterPro" id="IPR035093">
    <property type="entry name" value="RelE/ParE_toxin_dom_sf"/>
</dbReference>
<name>A0A0B2K2R9_9FIRM</name>
<organism evidence="2 3">
    <name type="scientific">Anaerovibrio lipolyticus</name>
    <dbReference type="NCBI Taxonomy" id="82374"/>
    <lineage>
        <taxon>Bacteria</taxon>
        <taxon>Bacillati</taxon>
        <taxon>Bacillota</taxon>
        <taxon>Negativicutes</taxon>
        <taxon>Selenomonadales</taxon>
        <taxon>Selenomonadaceae</taxon>
        <taxon>Anaerovibrio</taxon>
    </lineage>
</organism>
<accession>A0A0B2K2R9</accession>
<evidence type="ECO:0000313" key="3">
    <source>
        <dbReference type="Proteomes" id="UP000030993"/>
    </source>
</evidence>
<dbReference type="EMBL" id="JSCE01000018">
    <property type="protein sequence ID" value="KHM53066.1"/>
    <property type="molecule type" value="Genomic_DNA"/>
</dbReference>
<gene>
    <name evidence="2" type="ORF">NZ47_01095</name>
</gene>
<reference evidence="2 3" key="1">
    <citation type="journal article" date="2013" name="PLoS ONE">
        <title>Identification and characterization of three novel lipases belonging to families II and V from Anaerovibrio lipolyticus 5ST.</title>
        <authorList>
            <person name="Prive F."/>
            <person name="Kaderbhai N.N."/>
            <person name="Girdwood S."/>
            <person name="Worgan H.J."/>
            <person name="Pinloche E."/>
            <person name="Scollan N.D."/>
            <person name="Huws S.A."/>
            <person name="Newbold C.J."/>
        </authorList>
    </citation>
    <scope>NUCLEOTIDE SEQUENCE [LARGE SCALE GENOMIC DNA]</scope>
    <source>
        <strain evidence="2 3">5S</strain>
    </source>
</reference>
<evidence type="ECO:0000256" key="1">
    <source>
        <dbReference type="ARBA" id="ARBA00022649"/>
    </source>
</evidence>
<dbReference type="RefSeq" id="WP_039205854.1">
    <property type="nucleotide sequence ID" value="NZ_JSCE01000018.1"/>
</dbReference>
<protein>
    <submittedName>
        <fullName evidence="2">Toxin RelE</fullName>
    </submittedName>
</protein>
<keyword evidence="3" id="KW-1185">Reference proteome</keyword>
<dbReference type="AlphaFoldDB" id="A0A0B2K2R9"/>
<sequence>MSYRIIISQKAEKDIIEAADYIEFILHNPKAADDLLDKVTEEIENLSVMPAKFGIVDEPVLKAWGIRFFSINNSLVFCRIDEAANLVNIVRFLYGKRNWKSILRMDVQ</sequence>
<keyword evidence="1" id="KW-1277">Toxin-antitoxin system</keyword>
<dbReference type="InterPro" id="IPR007712">
    <property type="entry name" value="RelE/ParE_toxin"/>
</dbReference>
<evidence type="ECO:0000313" key="2">
    <source>
        <dbReference type="EMBL" id="KHM53066.1"/>
    </source>
</evidence>
<comment type="caution">
    <text evidence="2">The sequence shown here is derived from an EMBL/GenBank/DDBJ whole genome shotgun (WGS) entry which is preliminary data.</text>
</comment>
<dbReference type="Pfam" id="PF05016">
    <property type="entry name" value="ParE_toxin"/>
    <property type="match status" value="1"/>
</dbReference>
<dbReference type="Proteomes" id="UP000030993">
    <property type="component" value="Unassembled WGS sequence"/>
</dbReference>